<name>A0A6J5PHJ2_9CAUD</name>
<dbReference type="EMBL" id="LR796829">
    <property type="protein sequence ID" value="CAB4168635.1"/>
    <property type="molecule type" value="Genomic_DNA"/>
</dbReference>
<dbReference type="EMBL" id="LR796316">
    <property type="protein sequence ID" value="CAB4135986.1"/>
    <property type="molecule type" value="Genomic_DNA"/>
</dbReference>
<protein>
    <recommendedName>
        <fullName evidence="1">DUF6046 domain-containing protein</fullName>
    </recommendedName>
</protein>
<gene>
    <name evidence="2" type="ORF">UFOVP302_6</name>
    <name evidence="3" type="ORF">UFOVP579_6</name>
</gene>
<evidence type="ECO:0000313" key="2">
    <source>
        <dbReference type="EMBL" id="CAB4135986.1"/>
    </source>
</evidence>
<dbReference type="InterPro" id="IPR046109">
    <property type="entry name" value="DUF6046"/>
</dbReference>
<dbReference type="Pfam" id="PF19512">
    <property type="entry name" value="DUF6046"/>
    <property type="match status" value="1"/>
</dbReference>
<evidence type="ECO:0000259" key="1">
    <source>
        <dbReference type="Pfam" id="PF19512"/>
    </source>
</evidence>
<feature type="domain" description="DUF6046" evidence="1">
    <location>
        <begin position="100"/>
        <end position="212"/>
    </location>
</feature>
<proteinExistence type="predicted"/>
<evidence type="ECO:0000313" key="3">
    <source>
        <dbReference type="EMBL" id="CAB4168635.1"/>
    </source>
</evidence>
<organism evidence="3">
    <name type="scientific">uncultured Caudovirales phage</name>
    <dbReference type="NCBI Taxonomy" id="2100421"/>
    <lineage>
        <taxon>Viruses</taxon>
        <taxon>Duplodnaviria</taxon>
        <taxon>Heunggongvirae</taxon>
        <taxon>Uroviricota</taxon>
        <taxon>Caudoviricetes</taxon>
        <taxon>Peduoviridae</taxon>
        <taxon>Maltschvirus</taxon>
        <taxon>Maltschvirus maltsch</taxon>
    </lineage>
</organism>
<sequence length="214" mass="23400">MATYVLNKGLNVIGTLVRAFNMQNVQVRDARDNPYKPAIVQAGFITPDETRPAKMGGMGGIPIFVDVLLTGPSGNANTPDTYYDYTLKKNVEIPIVQLETVICTMEQPMTIVKTAIQGRDGTVKEYIGMDDAKITLNGVICGTNGVYPKNDVQVLMNWAKAPTTKGIVSRWMQNLGVTNIVVESINIPQMAGGYSYQAFSINCVSDLPVELKYQ</sequence>
<accession>A0A6J5PHJ2</accession>
<reference evidence="3" key="1">
    <citation type="submission" date="2020-04" db="EMBL/GenBank/DDBJ databases">
        <authorList>
            <person name="Chiriac C."/>
            <person name="Salcher M."/>
            <person name="Ghai R."/>
            <person name="Kavagutti S V."/>
        </authorList>
    </citation>
    <scope>NUCLEOTIDE SEQUENCE</scope>
</reference>